<accession>A0A3B1AZ10</accession>
<dbReference type="GO" id="GO:0046872">
    <property type="term" value="F:metal ion binding"/>
    <property type="evidence" value="ECO:0007669"/>
    <property type="project" value="UniProtKB-KW"/>
</dbReference>
<dbReference type="NCBIfam" id="NF001199">
    <property type="entry name" value="PRK00164.2-1"/>
    <property type="match status" value="1"/>
</dbReference>
<evidence type="ECO:0000256" key="12">
    <source>
        <dbReference type="ARBA" id="ARBA00048697"/>
    </source>
</evidence>
<sequence>MLQLKDGFGRKIEYLRLSVTDRCDFRCFYCIPKGYKDFTHPESWLTLDELERLVRLFSELGVSKMRLTGGEPLIRQDLPEMVRRIGALPMLEDLSLSTNASRLAEHAAVLKEAGIGRINVSLDSLDADVFKKITQGDLDQVIAGLMAAKTAGLNPIKINMVVMKGLNDHEIGNMVDFCLEHDFTLRFIETMPVGAAGQTATDYFLDLKEVRAELEQRFDLEPAVMKGAGPASYVLVRGTKLRIGFITPMSQHFCDTCNRVRLSAEGTLYLCLGQHDTVELRPILRSGATDDEIKQALRDAIVLKPKQHEFQSQPDNLVRIMSVTGG</sequence>
<dbReference type="CDD" id="cd21117">
    <property type="entry name" value="Twitch_MoaA"/>
    <property type="match status" value="1"/>
</dbReference>
<evidence type="ECO:0000256" key="4">
    <source>
        <dbReference type="ARBA" id="ARBA00022691"/>
    </source>
</evidence>
<dbReference type="EC" id="4.1.99.22" evidence="2"/>
<dbReference type="GO" id="GO:0006777">
    <property type="term" value="P:Mo-molybdopterin cofactor biosynthetic process"/>
    <property type="evidence" value="ECO:0007669"/>
    <property type="project" value="UniProtKB-KW"/>
</dbReference>
<dbReference type="Pfam" id="PF04055">
    <property type="entry name" value="Radical_SAM"/>
    <property type="match status" value="1"/>
</dbReference>
<keyword evidence="9" id="KW-0342">GTP-binding</keyword>
<dbReference type="SFLD" id="SFLDS00029">
    <property type="entry name" value="Radical_SAM"/>
    <property type="match status" value="1"/>
</dbReference>
<dbReference type="UniPathway" id="UPA00344"/>
<dbReference type="InterPro" id="IPR013785">
    <property type="entry name" value="Aldolase_TIM"/>
</dbReference>
<dbReference type="InterPro" id="IPR058240">
    <property type="entry name" value="rSAM_sf"/>
</dbReference>
<dbReference type="SFLD" id="SFLDG01383">
    <property type="entry name" value="cyclic_pyranopterin_phosphate"/>
    <property type="match status" value="1"/>
</dbReference>
<evidence type="ECO:0000259" key="13">
    <source>
        <dbReference type="PROSITE" id="PS51918"/>
    </source>
</evidence>
<evidence type="ECO:0000256" key="3">
    <source>
        <dbReference type="ARBA" id="ARBA00022485"/>
    </source>
</evidence>
<evidence type="ECO:0000256" key="1">
    <source>
        <dbReference type="ARBA" id="ARBA00001966"/>
    </source>
</evidence>
<dbReference type="Pfam" id="PF06463">
    <property type="entry name" value="Mob_synth_C"/>
    <property type="match status" value="1"/>
</dbReference>
<evidence type="ECO:0000256" key="11">
    <source>
        <dbReference type="ARBA" id="ARBA00023239"/>
    </source>
</evidence>
<feature type="domain" description="Radical SAM core" evidence="13">
    <location>
        <begin position="7"/>
        <end position="231"/>
    </location>
</feature>
<proteinExistence type="inferred from homology"/>
<dbReference type="InterPro" id="IPR007197">
    <property type="entry name" value="rSAM"/>
</dbReference>
<reference evidence="14" key="1">
    <citation type="submission" date="2018-06" db="EMBL/GenBank/DDBJ databases">
        <authorList>
            <person name="Zhirakovskaya E."/>
        </authorList>
    </citation>
    <scope>NUCLEOTIDE SEQUENCE</scope>
</reference>
<gene>
    <name evidence="14" type="ORF">MNBD_GAMMA26-2269</name>
</gene>
<keyword evidence="3" id="KW-0004">4Fe-4S</keyword>
<organism evidence="14">
    <name type="scientific">hydrothermal vent metagenome</name>
    <dbReference type="NCBI Taxonomy" id="652676"/>
    <lineage>
        <taxon>unclassified sequences</taxon>
        <taxon>metagenomes</taxon>
        <taxon>ecological metagenomes</taxon>
    </lineage>
</organism>
<dbReference type="PANTHER" id="PTHR22960">
    <property type="entry name" value="MOLYBDOPTERIN COFACTOR SYNTHESIS PROTEIN A"/>
    <property type="match status" value="1"/>
</dbReference>
<dbReference type="PANTHER" id="PTHR22960:SF0">
    <property type="entry name" value="MOLYBDENUM COFACTOR BIOSYNTHESIS PROTEIN 1"/>
    <property type="match status" value="1"/>
</dbReference>
<dbReference type="InterPro" id="IPR013483">
    <property type="entry name" value="MoaA"/>
</dbReference>
<dbReference type="InterPro" id="IPR006638">
    <property type="entry name" value="Elp3/MiaA/NifB-like_rSAM"/>
</dbReference>
<evidence type="ECO:0000256" key="7">
    <source>
        <dbReference type="ARBA" id="ARBA00023004"/>
    </source>
</evidence>
<dbReference type="AlphaFoldDB" id="A0A3B1AZ10"/>
<evidence type="ECO:0000256" key="5">
    <source>
        <dbReference type="ARBA" id="ARBA00022723"/>
    </source>
</evidence>
<dbReference type="NCBIfam" id="TIGR02666">
    <property type="entry name" value="moaA"/>
    <property type="match status" value="1"/>
</dbReference>
<comment type="catalytic activity">
    <reaction evidence="12">
        <text>GTP + AH2 + S-adenosyl-L-methionine = (8S)-3',8-cyclo-7,8-dihydroguanosine 5'-triphosphate + 5'-deoxyadenosine + L-methionine + A + H(+)</text>
        <dbReference type="Rhea" id="RHEA:49576"/>
        <dbReference type="ChEBI" id="CHEBI:13193"/>
        <dbReference type="ChEBI" id="CHEBI:15378"/>
        <dbReference type="ChEBI" id="CHEBI:17319"/>
        <dbReference type="ChEBI" id="CHEBI:17499"/>
        <dbReference type="ChEBI" id="CHEBI:37565"/>
        <dbReference type="ChEBI" id="CHEBI:57844"/>
        <dbReference type="ChEBI" id="CHEBI:59789"/>
        <dbReference type="ChEBI" id="CHEBI:131766"/>
        <dbReference type="EC" id="4.1.99.22"/>
    </reaction>
</comment>
<keyword evidence="7" id="KW-0408">Iron</keyword>
<dbReference type="CDD" id="cd01335">
    <property type="entry name" value="Radical_SAM"/>
    <property type="match status" value="1"/>
</dbReference>
<dbReference type="InterPro" id="IPR050105">
    <property type="entry name" value="MoCo_biosynth_MoaA/MoaC"/>
</dbReference>
<dbReference type="InterPro" id="IPR000385">
    <property type="entry name" value="MoaA_NifB_PqqE_Fe-S-bd_CS"/>
</dbReference>
<dbReference type="InterPro" id="IPR040064">
    <property type="entry name" value="MoaA-like"/>
</dbReference>
<dbReference type="GO" id="GO:0061798">
    <property type="term" value="F:GTP 3',8'-cyclase activity"/>
    <property type="evidence" value="ECO:0007669"/>
    <property type="project" value="UniProtKB-EC"/>
</dbReference>
<dbReference type="PROSITE" id="PS01305">
    <property type="entry name" value="MOAA_NIFB_PQQE"/>
    <property type="match status" value="1"/>
</dbReference>
<dbReference type="EMBL" id="UOFX01000044">
    <property type="protein sequence ID" value="VAX09062.1"/>
    <property type="molecule type" value="Genomic_DNA"/>
</dbReference>
<dbReference type="SMART" id="SM00729">
    <property type="entry name" value="Elp3"/>
    <property type="match status" value="1"/>
</dbReference>
<dbReference type="InterPro" id="IPR010505">
    <property type="entry name" value="MoaA_twitch"/>
</dbReference>
<dbReference type="Gene3D" id="3.20.20.70">
    <property type="entry name" value="Aldolase class I"/>
    <property type="match status" value="1"/>
</dbReference>
<dbReference type="GO" id="GO:0005525">
    <property type="term" value="F:GTP binding"/>
    <property type="evidence" value="ECO:0007669"/>
    <property type="project" value="UniProtKB-KW"/>
</dbReference>
<dbReference type="GO" id="GO:0051539">
    <property type="term" value="F:4 iron, 4 sulfur cluster binding"/>
    <property type="evidence" value="ECO:0007669"/>
    <property type="project" value="UniProtKB-KW"/>
</dbReference>
<evidence type="ECO:0000313" key="14">
    <source>
        <dbReference type="EMBL" id="VAX09062.1"/>
    </source>
</evidence>
<evidence type="ECO:0000256" key="8">
    <source>
        <dbReference type="ARBA" id="ARBA00023014"/>
    </source>
</evidence>
<dbReference type="GO" id="GO:0061799">
    <property type="term" value="F:cyclic pyranopterin monophosphate synthase activity"/>
    <property type="evidence" value="ECO:0007669"/>
    <property type="project" value="TreeGrafter"/>
</dbReference>
<keyword evidence="10" id="KW-0501">Molybdenum cofactor biosynthesis</keyword>
<dbReference type="PROSITE" id="PS51918">
    <property type="entry name" value="RADICAL_SAM"/>
    <property type="match status" value="1"/>
</dbReference>
<name>A0A3B1AZ10_9ZZZZ</name>
<dbReference type="SFLD" id="SFLDG01386">
    <property type="entry name" value="main_SPASM_domain-containing"/>
    <property type="match status" value="1"/>
</dbReference>
<dbReference type="SUPFAM" id="SSF102114">
    <property type="entry name" value="Radical SAM enzymes"/>
    <property type="match status" value="1"/>
</dbReference>
<keyword evidence="11 14" id="KW-0456">Lyase</keyword>
<keyword evidence="6" id="KW-0547">Nucleotide-binding</keyword>
<dbReference type="HAMAP" id="MF_01225_B">
    <property type="entry name" value="MoaA_B"/>
    <property type="match status" value="1"/>
</dbReference>
<evidence type="ECO:0000256" key="9">
    <source>
        <dbReference type="ARBA" id="ARBA00023134"/>
    </source>
</evidence>
<keyword evidence="4" id="KW-0949">S-adenosyl-L-methionine</keyword>
<keyword evidence="8" id="KW-0411">Iron-sulfur</keyword>
<evidence type="ECO:0000256" key="2">
    <source>
        <dbReference type="ARBA" id="ARBA00012167"/>
    </source>
</evidence>
<comment type="cofactor">
    <cofactor evidence="1">
        <name>[4Fe-4S] cluster</name>
        <dbReference type="ChEBI" id="CHEBI:49883"/>
    </cofactor>
</comment>
<protein>
    <recommendedName>
        <fullName evidence="2">GTP 3',8-cyclase</fullName>
        <ecNumber evidence="2">4.1.99.22</ecNumber>
    </recommendedName>
</protein>
<evidence type="ECO:0000256" key="10">
    <source>
        <dbReference type="ARBA" id="ARBA00023150"/>
    </source>
</evidence>
<evidence type="ECO:0000256" key="6">
    <source>
        <dbReference type="ARBA" id="ARBA00022741"/>
    </source>
</evidence>
<keyword evidence="5" id="KW-0479">Metal-binding</keyword>
<dbReference type="SFLD" id="SFLDG01067">
    <property type="entry name" value="SPASM/twitch_domain_containing"/>
    <property type="match status" value="1"/>
</dbReference>